<proteinExistence type="predicted"/>
<evidence type="ECO:0000259" key="4">
    <source>
        <dbReference type="Pfam" id="PF00881"/>
    </source>
</evidence>
<dbReference type="InterPro" id="IPR012825">
    <property type="entry name" value="BluB"/>
</dbReference>
<dbReference type="Proteomes" id="UP000253606">
    <property type="component" value="Chromosome"/>
</dbReference>
<dbReference type="InterPro" id="IPR050627">
    <property type="entry name" value="Nitroreductase/BluB"/>
</dbReference>
<keyword evidence="3" id="KW-0560">Oxidoreductase</keyword>
<dbReference type="NCBIfam" id="TIGR02476">
    <property type="entry name" value="BluB"/>
    <property type="match status" value="1"/>
</dbReference>
<organism evidence="5 6">
    <name type="scientific">Acidisarcina polymorpha</name>
    <dbReference type="NCBI Taxonomy" id="2211140"/>
    <lineage>
        <taxon>Bacteria</taxon>
        <taxon>Pseudomonadati</taxon>
        <taxon>Acidobacteriota</taxon>
        <taxon>Terriglobia</taxon>
        <taxon>Terriglobales</taxon>
        <taxon>Acidobacteriaceae</taxon>
        <taxon>Acidisarcina</taxon>
    </lineage>
</organism>
<keyword evidence="1" id="KW-0285">Flavoprotein</keyword>
<dbReference type="CDD" id="cd02145">
    <property type="entry name" value="BluB"/>
    <property type="match status" value="1"/>
</dbReference>
<accession>A0A2Z5G5N2</accession>
<evidence type="ECO:0000256" key="1">
    <source>
        <dbReference type="ARBA" id="ARBA00022630"/>
    </source>
</evidence>
<dbReference type="EMBL" id="CP030840">
    <property type="protein sequence ID" value="AXC14401.1"/>
    <property type="molecule type" value="Genomic_DNA"/>
</dbReference>
<dbReference type="GO" id="GO:0016491">
    <property type="term" value="F:oxidoreductase activity"/>
    <property type="evidence" value="ECO:0007669"/>
    <property type="project" value="UniProtKB-KW"/>
</dbReference>
<reference evidence="5 6" key="1">
    <citation type="journal article" date="2018" name="Front. Microbiol.">
        <title>Hydrolytic Capabilities as a Key to Environmental Success: Chitinolytic and Cellulolytic Acidobacteria From Acidic Sub-arctic Soils and Boreal Peatlands.</title>
        <authorList>
            <person name="Belova S.E."/>
            <person name="Ravin N.V."/>
            <person name="Pankratov T.A."/>
            <person name="Rakitin A.L."/>
            <person name="Ivanova A.A."/>
            <person name="Beletsky A.V."/>
            <person name="Mardanov A.V."/>
            <person name="Sinninghe Damste J.S."/>
            <person name="Dedysh S.N."/>
        </authorList>
    </citation>
    <scope>NUCLEOTIDE SEQUENCE [LARGE SCALE GENOMIC DNA]</scope>
    <source>
        <strain evidence="5 6">SBC82</strain>
    </source>
</reference>
<gene>
    <name evidence="5" type="ORF">ACPOL_5147</name>
</gene>
<dbReference type="SUPFAM" id="SSF55469">
    <property type="entry name" value="FMN-dependent nitroreductase-like"/>
    <property type="match status" value="1"/>
</dbReference>
<dbReference type="Pfam" id="PF00881">
    <property type="entry name" value="Nitroreductase"/>
    <property type="match status" value="1"/>
</dbReference>
<dbReference type="InterPro" id="IPR029479">
    <property type="entry name" value="Nitroreductase"/>
</dbReference>
<sequence length="228" mass="25495">MTNEFGLQERDAVYRAIAARRDVRRGFLPEALPSELLRRLLAAAHKAPSVGLMQPSRFIVIHDLAIRQAVHAAFLEANELALRSYTGERREQYASLKLEGILEAPQNLCILSDPQSDRGHQLGRHTMPETAIYSTVCAIQNLWLAARAEGVGVGWVSILDPARLREILHIPAEIVPVAYLCLGYVDCFGTEPELERSGWERRVPLDSVVHYDMYHEQDGSKNAEAKSA</sequence>
<keyword evidence="2" id="KW-0288">FMN</keyword>
<keyword evidence="6" id="KW-1185">Reference proteome</keyword>
<dbReference type="Gene3D" id="3.40.109.10">
    <property type="entry name" value="NADH Oxidase"/>
    <property type="match status" value="1"/>
</dbReference>
<dbReference type="PANTHER" id="PTHR23026">
    <property type="entry name" value="NADPH NITROREDUCTASE"/>
    <property type="match status" value="1"/>
</dbReference>
<dbReference type="AlphaFoldDB" id="A0A2Z5G5N2"/>
<dbReference type="InterPro" id="IPR000415">
    <property type="entry name" value="Nitroreductase-like"/>
</dbReference>
<feature type="domain" description="Nitroreductase" evidence="4">
    <location>
        <begin position="17"/>
        <end position="184"/>
    </location>
</feature>
<name>A0A2Z5G5N2_9BACT</name>
<dbReference type="PANTHER" id="PTHR23026:SF90">
    <property type="entry name" value="IODOTYROSINE DEIODINASE 1"/>
    <property type="match status" value="1"/>
</dbReference>
<dbReference type="KEGG" id="abas:ACPOL_5147"/>
<protein>
    <recommendedName>
        <fullName evidence="4">Nitroreductase domain-containing protein</fullName>
    </recommendedName>
</protein>
<evidence type="ECO:0000256" key="2">
    <source>
        <dbReference type="ARBA" id="ARBA00022643"/>
    </source>
</evidence>
<evidence type="ECO:0000313" key="5">
    <source>
        <dbReference type="EMBL" id="AXC14401.1"/>
    </source>
</evidence>
<evidence type="ECO:0000256" key="3">
    <source>
        <dbReference type="ARBA" id="ARBA00023002"/>
    </source>
</evidence>
<evidence type="ECO:0000313" key="6">
    <source>
        <dbReference type="Proteomes" id="UP000253606"/>
    </source>
</evidence>